<evidence type="ECO:0000256" key="1">
    <source>
        <dbReference type="ARBA" id="ARBA00022645"/>
    </source>
</evidence>
<dbReference type="InterPro" id="IPR018202">
    <property type="entry name" value="Ser_caboxypep_ser_AS"/>
</dbReference>
<gene>
    <name evidence="8" type="ORF">SAMN05216326_12212</name>
</gene>
<dbReference type="InterPro" id="IPR001563">
    <property type="entry name" value="Peptidase_S10"/>
</dbReference>
<feature type="region of interest" description="Disordered" evidence="6">
    <location>
        <begin position="183"/>
        <end position="213"/>
    </location>
</feature>
<sequence length="549" mass="61227">MTYNSDNVKMKRPELYLNRLWCMGKKAIAWGCFVLVTVTVHATENNSAQDESQDKARALDESIRSVTSHVLTTETSEIVYSATAASLTVHDSQSRAVGKIFYVAYKQENLNGKERPLTFVFNGGPGAASAYLHLGALGPRRVVFNKGGSVAPPPARIADNPESWLAFTDLVFVDPIGTGYSRRVEQAGSNERDSDKRSPESGSSGQSHSRQRVWGVEEDSDILSRFIRNYLTEESRWLSPVYLVGESYGGFRVARLSRLLQSEFGIAPSGVTLISPVLDFGFLLGNDRSLWPWVSLLPSYAAAAAVHQKNGRLIDYQTDDPRTSLADVERFAMTGYLSGLAGGVNRPDWIERAGNFAGLGQDILLRNRGRVRSGRFVKALLADKRRLLSLYDASITLIDPRPDIQSDVGRDFYLDQLNVPLISAMNHYIRENLNFKVAVPYLLLNKQVSRSWNWRSGIHGQQGFAEAVSDLKQAMSMNPDMQVMIMHGVFDLVTPYFASAIMINQMALDTQLVGNVRLRVYHGGHMPYLHKRSLGAMFKDAQQFYRQAL</sequence>
<dbReference type="Pfam" id="PF00450">
    <property type="entry name" value="Peptidase_S10"/>
    <property type="match status" value="1"/>
</dbReference>
<keyword evidence="4" id="KW-0378">Hydrolase</keyword>
<dbReference type="PANTHER" id="PTHR11802">
    <property type="entry name" value="SERINE PROTEASE FAMILY S10 SERINE CARBOXYPEPTIDASE"/>
    <property type="match status" value="1"/>
</dbReference>
<protein>
    <submittedName>
        <fullName evidence="8">Carboxypeptidase C (Cathepsin A)</fullName>
    </submittedName>
</protein>
<feature type="chain" id="PRO_5011474969" evidence="7">
    <location>
        <begin position="43"/>
        <end position="549"/>
    </location>
</feature>
<evidence type="ECO:0000256" key="7">
    <source>
        <dbReference type="SAM" id="SignalP"/>
    </source>
</evidence>
<dbReference type="PANTHER" id="PTHR11802:SF3">
    <property type="entry name" value="RETINOID-INDUCIBLE SERINE CARBOXYPEPTIDASE"/>
    <property type="match status" value="1"/>
</dbReference>
<organism evidence="8 9">
    <name type="scientific">Nitrosomonas marina</name>
    <dbReference type="NCBI Taxonomy" id="917"/>
    <lineage>
        <taxon>Bacteria</taxon>
        <taxon>Pseudomonadati</taxon>
        <taxon>Pseudomonadota</taxon>
        <taxon>Betaproteobacteria</taxon>
        <taxon>Nitrosomonadales</taxon>
        <taxon>Nitrosomonadaceae</taxon>
        <taxon>Nitrosomonas</taxon>
    </lineage>
</organism>
<evidence type="ECO:0000256" key="2">
    <source>
        <dbReference type="ARBA" id="ARBA00022670"/>
    </source>
</evidence>
<keyword evidence="9" id="KW-1185">Reference proteome</keyword>
<name>A0A1I0DTD4_9PROT</name>
<reference evidence="9" key="1">
    <citation type="submission" date="2016-10" db="EMBL/GenBank/DDBJ databases">
        <authorList>
            <person name="Varghese N."/>
            <person name="Submissions S."/>
        </authorList>
    </citation>
    <scope>NUCLEOTIDE SEQUENCE [LARGE SCALE GENOMIC DNA]</scope>
    <source>
        <strain evidence="9">Nm71</strain>
    </source>
</reference>
<feature type="compositionally biased region" description="Basic and acidic residues" evidence="6">
    <location>
        <begin position="183"/>
        <end position="199"/>
    </location>
</feature>
<evidence type="ECO:0000256" key="3">
    <source>
        <dbReference type="ARBA" id="ARBA00022729"/>
    </source>
</evidence>
<dbReference type="AlphaFoldDB" id="A0A1I0DTD4"/>
<dbReference type="Gene3D" id="3.40.50.1820">
    <property type="entry name" value="alpha/beta hydrolase"/>
    <property type="match status" value="1"/>
</dbReference>
<dbReference type="GO" id="GO:0004185">
    <property type="term" value="F:serine-type carboxypeptidase activity"/>
    <property type="evidence" value="ECO:0007669"/>
    <property type="project" value="InterPro"/>
</dbReference>
<dbReference type="Proteomes" id="UP000199345">
    <property type="component" value="Unassembled WGS sequence"/>
</dbReference>
<evidence type="ECO:0000256" key="5">
    <source>
        <dbReference type="ARBA" id="ARBA00023180"/>
    </source>
</evidence>
<evidence type="ECO:0000256" key="4">
    <source>
        <dbReference type="ARBA" id="ARBA00022801"/>
    </source>
</evidence>
<dbReference type="OrthoDB" id="9770107at2"/>
<dbReference type="RefSeq" id="WP_090659411.1">
    <property type="nucleotide sequence ID" value="NZ_FOIA01000022.1"/>
</dbReference>
<dbReference type="InterPro" id="IPR029058">
    <property type="entry name" value="AB_hydrolase_fold"/>
</dbReference>
<evidence type="ECO:0000313" key="8">
    <source>
        <dbReference type="EMBL" id="SET35068.1"/>
    </source>
</evidence>
<dbReference type="EMBL" id="FOIA01000022">
    <property type="protein sequence ID" value="SET35068.1"/>
    <property type="molecule type" value="Genomic_DNA"/>
</dbReference>
<accession>A0A1I0DTD4</accession>
<dbReference type="SUPFAM" id="SSF53474">
    <property type="entry name" value="alpha/beta-Hydrolases"/>
    <property type="match status" value="1"/>
</dbReference>
<dbReference type="GO" id="GO:0006508">
    <property type="term" value="P:proteolysis"/>
    <property type="evidence" value="ECO:0007669"/>
    <property type="project" value="UniProtKB-KW"/>
</dbReference>
<keyword evidence="5" id="KW-0325">Glycoprotein</keyword>
<keyword evidence="1 8" id="KW-0121">Carboxypeptidase</keyword>
<proteinExistence type="predicted"/>
<keyword evidence="3 7" id="KW-0732">Signal</keyword>
<keyword evidence="2" id="KW-0645">Protease</keyword>
<dbReference type="PROSITE" id="PS00131">
    <property type="entry name" value="CARBOXYPEPT_SER_SER"/>
    <property type="match status" value="1"/>
</dbReference>
<evidence type="ECO:0000256" key="6">
    <source>
        <dbReference type="SAM" id="MobiDB-lite"/>
    </source>
</evidence>
<evidence type="ECO:0000313" key="9">
    <source>
        <dbReference type="Proteomes" id="UP000199345"/>
    </source>
</evidence>
<feature type="signal peptide" evidence="7">
    <location>
        <begin position="1"/>
        <end position="42"/>
    </location>
</feature>